<protein>
    <submittedName>
        <fullName evidence="1 3">Uncharacterized protein</fullName>
    </submittedName>
</protein>
<dbReference type="AlphaFoldDB" id="A0A6A6Z2N0"/>
<evidence type="ECO:0000313" key="3">
    <source>
        <dbReference type="RefSeq" id="XP_033581897.1"/>
    </source>
</evidence>
<reference evidence="3" key="2">
    <citation type="submission" date="2020-04" db="EMBL/GenBank/DDBJ databases">
        <authorList>
            <consortium name="NCBI Genome Project"/>
        </authorList>
    </citation>
    <scope>NUCLEOTIDE SEQUENCE</scope>
    <source>
        <strain evidence="3">CBS 304.34</strain>
    </source>
</reference>
<organism evidence="1">
    <name type="scientific">Mytilinidion resinicola</name>
    <dbReference type="NCBI Taxonomy" id="574789"/>
    <lineage>
        <taxon>Eukaryota</taxon>
        <taxon>Fungi</taxon>
        <taxon>Dikarya</taxon>
        <taxon>Ascomycota</taxon>
        <taxon>Pezizomycotina</taxon>
        <taxon>Dothideomycetes</taxon>
        <taxon>Pleosporomycetidae</taxon>
        <taxon>Mytilinidiales</taxon>
        <taxon>Mytilinidiaceae</taxon>
        <taxon>Mytilinidion</taxon>
    </lineage>
</organism>
<sequence>MAETQRLPSAALLELFAGSCGVKDGAKKRICELPQLHASRHLADGLITSHGNIVRWCRAVQHGLDPEARLPGPPCGQGFHSLFAARPATTVWALSPQSLPLCHSHVCPAILALVPRMTSSSTHAAIAASRWTLGRYGWHSAHLVAGPASRSSPGLYLLRLRRVLHNDIDWRECWITGRRSNTTSTRSDRTAPSISTTH</sequence>
<proteinExistence type="predicted"/>
<dbReference type="GeneID" id="54465890"/>
<keyword evidence="2" id="KW-1185">Reference proteome</keyword>
<reference evidence="1 3" key="1">
    <citation type="journal article" date="2020" name="Stud. Mycol.">
        <title>101 Dothideomycetes genomes: a test case for predicting lifestyles and emergence of pathogens.</title>
        <authorList>
            <person name="Haridas S."/>
            <person name="Albert R."/>
            <person name="Binder M."/>
            <person name="Bloem J."/>
            <person name="Labutti K."/>
            <person name="Salamov A."/>
            <person name="Andreopoulos B."/>
            <person name="Baker S."/>
            <person name="Barry K."/>
            <person name="Bills G."/>
            <person name="Bluhm B."/>
            <person name="Cannon C."/>
            <person name="Castanera R."/>
            <person name="Culley D."/>
            <person name="Daum C."/>
            <person name="Ezra D."/>
            <person name="Gonzalez J."/>
            <person name="Henrissat B."/>
            <person name="Kuo A."/>
            <person name="Liang C."/>
            <person name="Lipzen A."/>
            <person name="Lutzoni F."/>
            <person name="Magnuson J."/>
            <person name="Mondo S."/>
            <person name="Nolan M."/>
            <person name="Ohm R."/>
            <person name="Pangilinan J."/>
            <person name="Park H.-J."/>
            <person name="Ramirez L."/>
            <person name="Alfaro M."/>
            <person name="Sun H."/>
            <person name="Tritt A."/>
            <person name="Yoshinaga Y."/>
            <person name="Zwiers L.-H."/>
            <person name="Turgeon B."/>
            <person name="Goodwin S."/>
            <person name="Spatafora J."/>
            <person name="Crous P."/>
            <person name="Grigoriev I."/>
        </authorList>
    </citation>
    <scope>NUCLEOTIDE SEQUENCE</scope>
    <source>
        <strain evidence="1 3">CBS 304.34</strain>
    </source>
</reference>
<accession>A0A6A6Z2N0</accession>
<dbReference type="Proteomes" id="UP000504636">
    <property type="component" value="Unplaced"/>
</dbReference>
<evidence type="ECO:0000313" key="2">
    <source>
        <dbReference type="Proteomes" id="UP000504636"/>
    </source>
</evidence>
<dbReference type="EMBL" id="MU003694">
    <property type="protein sequence ID" value="KAF2814933.1"/>
    <property type="molecule type" value="Genomic_DNA"/>
</dbReference>
<dbReference type="RefSeq" id="XP_033581897.1">
    <property type="nucleotide sequence ID" value="XM_033724997.1"/>
</dbReference>
<evidence type="ECO:0000313" key="1">
    <source>
        <dbReference type="EMBL" id="KAF2814933.1"/>
    </source>
</evidence>
<gene>
    <name evidence="1 3" type="ORF">BDZ99DRAFT_515695</name>
</gene>
<name>A0A6A6Z2N0_9PEZI</name>
<reference evidence="3" key="3">
    <citation type="submission" date="2025-04" db="UniProtKB">
        <authorList>
            <consortium name="RefSeq"/>
        </authorList>
    </citation>
    <scope>IDENTIFICATION</scope>
    <source>
        <strain evidence="3">CBS 304.34</strain>
    </source>
</reference>